<keyword evidence="1" id="KW-0472">Membrane</keyword>
<comment type="caution">
    <text evidence="2">The sequence shown here is derived from an EMBL/GenBank/DDBJ whole genome shotgun (WGS) entry which is preliminary data.</text>
</comment>
<dbReference type="EMBL" id="JAACXV010000401">
    <property type="protein sequence ID" value="KAF7278426.1"/>
    <property type="molecule type" value="Genomic_DNA"/>
</dbReference>
<dbReference type="Proteomes" id="UP000625711">
    <property type="component" value="Unassembled WGS sequence"/>
</dbReference>
<proteinExistence type="predicted"/>
<reference evidence="2" key="1">
    <citation type="submission" date="2020-08" db="EMBL/GenBank/DDBJ databases">
        <title>Genome sequencing and assembly of the red palm weevil Rhynchophorus ferrugineus.</title>
        <authorList>
            <person name="Dias G.B."/>
            <person name="Bergman C.M."/>
            <person name="Manee M."/>
        </authorList>
    </citation>
    <scope>NUCLEOTIDE SEQUENCE</scope>
    <source>
        <strain evidence="2">AA-2017</strain>
        <tissue evidence="2">Whole larva</tissue>
    </source>
</reference>
<keyword evidence="3" id="KW-1185">Reference proteome</keyword>
<sequence>MMYIIYIPQPQALHYYINKDPSYSQLEVDDNQHEDNKKSVANIFQLSVTTLAFLAFGGYLLYLVAVAIKSKNISPHDHNTEVISAFINAQLNKKKKKKRPIQVHGNIGSFNYKQSRSAKMFNDITAEKLYYVLLDICSGYNKYFENGYKNI</sequence>
<protein>
    <submittedName>
        <fullName evidence="2">Uncharacterized protein</fullName>
    </submittedName>
</protein>
<feature type="transmembrane region" description="Helical" evidence="1">
    <location>
        <begin position="43"/>
        <end position="68"/>
    </location>
</feature>
<dbReference type="AlphaFoldDB" id="A0A834MB33"/>
<evidence type="ECO:0000256" key="1">
    <source>
        <dbReference type="SAM" id="Phobius"/>
    </source>
</evidence>
<evidence type="ECO:0000313" key="2">
    <source>
        <dbReference type="EMBL" id="KAF7278426.1"/>
    </source>
</evidence>
<name>A0A834MB33_RHYFE</name>
<accession>A0A834MB33</accession>
<gene>
    <name evidence="2" type="ORF">GWI33_008460</name>
</gene>
<organism evidence="2 3">
    <name type="scientific">Rhynchophorus ferrugineus</name>
    <name type="common">Red palm weevil</name>
    <name type="synonym">Curculio ferrugineus</name>
    <dbReference type="NCBI Taxonomy" id="354439"/>
    <lineage>
        <taxon>Eukaryota</taxon>
        <taxon>Metazoa</taxon>
        <taxon>Ecdysozoa</taxon>
        <taxon>Arthropoda</taxon>
        <taxon>Hexapoda</taxon>
        <taxon>Insecta</taxon>
        <taxon>Pterygota</taxon>
        <taxon>Neoptera</taxon>
        <taxon>Endopterygota</taxon>
        <taxon>Coleoptera</taxon>
        <taxon>Polyphaga</taxon>
        <taxon>Cucujiformia</taxon>
        <taxon>Curculionidae</taxon>
        <taxon>Dryophthorinae</taxon>
        <taxon>Rhynchophorus</taxon>
    </lineage>
</organism>
<keyword evidence="1" id="KW-0812">Transmembrane</keyword>
<keyword evidence="1" id="KW-1133">Transmembrane helix</keyword>
<dbReference type="OrthoDB" id="7676846at2759"/>
<evidence type="ECO:0000313" key="3">
    <source>
        <dbReference type="Proteomes" id="UP000625711"/>
    </source>
</evidence>